<comment type="catalytic activity">
    <reaction evidence="10">
        <text>(S)-dihydroorotate + a quinone = orotate + a quinol</text>
        <dbReference type="Rhea" id="RHEA:30187"/>
        <dbReference type="ChEBI" id="CHEBI:24646"/>
        <dbReference type="ChEBI" id="CHEBI:30839"/>
        <dbReference type="ChEBI" id="CHEBI:30864"/>
        <dbReference type="ChEBI" id="CHEBI:132124"/>
        <dbReference type="EC" id="1.3.5.2"/>
    </reaction>
</comment>
<dbReference type="UniPathway" id="UPA00070">
    <property type="reaction ID" value="UER00946"/>
</dbReference>
<reference evidence="12" key="1">
    <citation type="submission" date="2018-05" db="EMBL/GenBank/DDBJ databases">
        <authorList>
            <person name="Lanie J.A."/>
            <person name="Ng W.-L."/>
            <person name="Kazmierczak K.M."/>
            <person name="Andrzejewski T.M."/>
            <person name="Davidsen T.M."/>
            <person name="Wayne K.J."/>
            <person name="Tettelin H."/>
            <person name="Glass J.I."/>
            <person name="Rusch D."/>
            <person name="Podicherti R."/>
            <person name="Tsui H.-C.T."/>
            <person name="Winkler M.E."/>
        </authorList>
    </citation>
    <scope>NUCLEOTIDE SEQUENCE</scope>
</reference>
<dbReference type="GO" id="GO:0006207">
    <property type="term" value="P:'de novo' pyrimidine nucleobase biosynthetic process"/>
    <property type="evidence" value="ECO:0007669"/>
    <property type="project" value="InterPro"/>
</dbReference>
<evidence type="ECO:0000256" key="8">
    <source>
        <dbReference type="ARBA" id="ARBA00023002"/>
    </source>
</evidence>
<dbReference type="SUPFAM" id="SSF51395">
    <property type="entry name" value="FMN-linked oxidoreductases"/>
    <property type="match status" value="1"/>
</dbReference>
<keyword evidence="8" id="KW-0560">Oxidoreductase</keyword>
<evidence type="ECO:0000313" key="12">
    <source>
        <dbReference type="EMBL" id="SVE40268.1"/>
    </source>
</evidence>
<dbReference type="GO" id="GO:0106430">
    <property type="term" value="F:dihydroorotate dehydrogenase (quinone) activity"/>
    <property type="evidence" value="ECO:0007669"/>
    <property type="project" value="UniProtKB-EC"/>
</dbReference>
<keyword evidence="6" id="KW-0285">Flavoprotein</keyword>
<dbReference type="GO" id="GO:0044205">
    <property type="term" value="P:'de novo' UMP biosynthetic process"/>
    <property type="evidence" value="ECO:0007669"/>
    <property type="project" value="UniProtKB-UniPathway"/>
</dbReference>
<dbReference type="InterPro" id="IPR013785">
    <property type="entry name" value="Aldolase_TIM"/>
</dbReference>
<comment type="pathway">
    <text evidence="3">Pyrimidine metabolism; UMP biosynthesis via de novo pathway; orotate from (S)-dihydroorotate (quinone route): step 1/1.</text>
</comment>
<protein>
    <recommendedName>
        <fullName evidence="5">dihydroorotate dehydrogenase (quinone)</fullName>
        <ecNumber evidence="5">1.3.5.2</ecNumber>
    </recommendedName>
</protein>
<evidence type="ECO:0000256" key="6">
    <source>
        <dbReference type="ARBA" id="ARBA00022630"/>
    </source>
</evidence>
<comment type="subcellular location">
    <subcellularLocation>
        <location evidence="2">Membrane</location>
    </subcellularLocation>
</comment>
<feature type="non-terminal residue" evidence="12">
    <location>
        <position position="237"/>
    </location>
</feature>
<dbReference type="PANTHER" id="PTHR48109:SF4">
    <property type="entry name" value="DIHYDROOROTATE DEHYDROGENASE (QUINONE), MITOCHONDRIAL"/>
    <property type="match status" value="1"/>
</dbReference>
<dbReference type="GO" id="GO:0005737">
    <property type="term" value="C:cytoplasm"/>
    <property type="evidence" value="ECO:0007669"/>
    <property type="project" value="InterPro"/>
</dbReference>
<dbReference type="NCBIfam" id="TIGR01036">
    <property type="entry name" value="pyrD_sub2"/>
    <property type="match status" value="1"/>
</dbReference>
<evidence type="ECO:0000256" key="3">
    <source>
        <dbReference type="ARBA" id="ARBA00005161"/>
    </source>
</evidence>
<comment type="cofactor">
    <cofactor evidence="1">
        <name>FMN</name>
        <dbReference type="ChEBI" id="CHEBI:58210"/>
    </cofactor>
</comment>
<feature type="non-terminal residue" evidence="12">
    <location>
        <position position="1"/>
    </location>
</feature>
<proteinExistence type="inferred from homology"/>
<gene>
    <name evidence="12" type="ORF">METZ01_LOCUS493122</name>
</gene>
<dbReference type="EC" id="1.3.5.2" evidence="5"/>
<dbReference type="AlphaFoldDB" id="A0A383D8T9"/>
<dbReference type="InterPro" id="IPR005719">
    <property type="entry name" value="Dihydroorotate_DH_2"/>
</dbReference>
<dbReference type="InterPro" id="IPR001295">
    <property type="entry name" value="Dihydroorotate_DH_CS"/>
</dbReference>
<evidence type="ECO:0000256" key="2">
    <source>
        <dbReference type="ARBA" id="ARBA00004370"/>
    </source>
</evidence>
<dbReference type="Pfam" id="PF01180">
    <property type="entry name" value="DHO_dh"/>
    <property type="match status" value="1"/>
</dbReference>
<sequence length="237" mass="26447">YLTNLSLSLLSFSSRKHNWPVVSSILKNLNEEFSIVDKRLSQNICGINFCNPVGLAAGFDKNGSAANIWKDFGFGFAELGTVTKFAQNGNPKPRLFRLAEEEAALNRMGFNNNGAENLVKNFVEQGIEFKKNRKNICLGINFGKSKITDLSQAKDDYLTSLKLLIPYCDYAAINVSSPNTEGLRKLQDPILLKELVREIKHLPNCPPLFVKIAPDLSLKDIEDICQLIIEENIDGII</sequence>
<evidence type="ECO:0000256" key="5">
    <source>
        <dbReference type="ARBA" id="ARBA00012791"/>
    </source>
</evidence>
<dbReference type="EMBL" id="UINC01214851">
    <property type="protein sequence ID" value="SVE40268.1"/>
    <property type="molecule type" value="Genomic_DNA"/>
</dbReference>
<accession>A0A383D8T9</accession>
<evidence type="ECO:0000256" key="9">
    <source>
        <dbReference type="ARBA" id="ARBA00023136"/>
    </source>
</evidence>
<dbReference type="Gene3D" id="3.20.20.70">
    <property type="entry name" value="Aldolase class I"/>
    <property type="match status" value="1"/>
</dbReference>
<dbReference type="InterPro" id="IPR050074">
    <property type="entry name" value="DHO_dehydrogenase"/>
</dbReference>
<evidence type="ECO:0000256" key="10">
    <source>
        <dbReference type="ARBA" id="ARBA00048639"/>
    </source>
</evidence>
<evidence type="ECO:0000256" key="7">
    <source>
        <dbReference type="ARBA" id="ARBA00022643"/>
    </source>
</evidence>
<dbReference type="PANTHER" id="PTHR48109">
    <property type="entry name" value="DIHYDROOROTATE DEHYDROGENASE (QUINONE), MITOCHONDRIAL-RELATED"/>
    <property type="match status" value="1"/>
</dbReference>
<evidence type="ECO:0000256" key="1">
    <source>
        <dbReference type="ARBA" id="ARBA00001917"/>
    </source>
</evidence>
<keyword evidence="7" id="KW-0288">FMN</keyword>
<feature type="domain" description="Dihydroorotate dehydrogenase catalytic" evidence="11">
    <location>
        <begin position="40"/>
        <end position="237"/>
    </location>
</feature>
<keyword evidence="9" id="KW-0472">Membrane</keyword>
<name>A0A383D8T9_9ZZZZ</name>
<evidence type="ECO:0000259" key="11">
    <source>
        <dbReference type="Pfam" id="PF01180"/>
    </source>
</evidence>
<dbReference type="CDD" id="cd04738">
    <property type="entry name" value="DHOD_2_like"/>
    <property type="match status" value="1"/>
</dbReference>
<dbReference type="InterPro" id="IPR005720">
    <property type="entry name" value="Dihydroorotate_DH_cat"/>
</dbReference>
<dbReference type="GO" id="GO:0005886">
    <property type="term" value="C:plasma membrane"/>
    <property type="evidence" value="ECO:0007669"/>
    <property type="project" value="TreeGrafter"/>
</dbReference>
<organism evidence="12">
    <name type="scientific">marine metagenome</name>
    <dbReference type="NCBI Taxonomy" id="408172"/>
    <lineage>
        <taxon>unclassified sequences</taxon>
        <taxon>metagenomes</taxon>
        <taxon>ecological metagenomes</taxon>
    </lineage>
</organism>
<evidence type="ECO:0000256" key="4">
    <source>
        <dbReference type="ARBA" id="ARBA00005359"/>
    </source>
</evidence>
<dbReference type="PROSITE" id="PS00911">
    <property type="entry name" value="DHODEHASE_1"/>
    <property type="match status" value="1"/>
</dbReference>
<comment type="similarity">
    <text evidence="4">Belongs to the dihydroorotate dehydrogenase family. Type 2 subfamily.</text>
</comment>